<accession>Q6UWT8</accession>
<feature type="transmembrane region" description="Helical" evidence="1">
    <location>
        <begin position="48"/>
        <end position="66"/>
    </location>
</feature>
<keyword evidence="1" id="KW-0472">Membrane</keyword>
<dbReference type="EMBL" id="AY358648">
    <property type="protein sequence ID" value="AAQ89011.1"/>
    <property type="molecule type" value="mRNA"/>
</dbReference>
<keyword evidence="1" id="KW-0812">Transmembrane</keyword>
<evidence type="ECO:0000256" key="2">
    <source>
        <dbReference type="SAM" id="SignalP"/>
    </source>
</evidence>
<organism evidence="3">
    <name type="scientific">Homo sapiens</name>
    <name type="common">Human</name>
    <dbReference type="NCBI Taxonomy" id="9606"/>
    <lineage>
        <taxon>Eukaryota</taxon>
        <taxon>Metazoa</taxon>
        <taxon>Chordata</taxon>
        <taxon>Craniata</taxon>
        <taxon>Vertebrata</taxon>
        <taxon>Euteleostomi</taxon>
        <taxon>Mammalia</taxon>
        <taxon>Eutheria</taxon>
        <taxon>Euarchontoglires</taxon>
        <taxon>Primates</taxon>
        <taxon>Haplorrhini</taxon>
        <taxon>Catarrhini</taxon>
        <taxon>Hominidae</taxon>
        <taxon>Homo</taxon>
    </lineage>
</organism>
<evidence type="ECO:0000313" key="3">
    <source>
        <dbReference type="EMBL" id="AAQ89011.1"/>
    </source>
</evidence>
<protein>
    <submittedName>
        <fullName evidence="3">GKGM353</fullName>
    </submittedName>
</protein>
<sequence>MGKGMVAMLILGLLLLALLLPVQVSSFVPLTSMPEATAAETTKPSNSALQPTAGLLVVLLALLHLYH</sequence>
<feature type="signal peptide" evidence="2">
    <location>
        <begin position="1"/>
        <end position="26"/>
    </location>
</feature>
<dbReference type="PANTHER" id="PTHR16676:SF0">
    <property type="entry name" value="SIGNAL TRANSDUCER CD24"/>
    <property type="match status" value="1"/>
</dbReference>
<keyword evidence="2" id="KW-0732">Signal</keyword>
<gene>
    <name evidence="3" type="ORF">UNQ353</name>
</gene>
<proteinExistence type="evidence at transcript level"/>
<dbReference type="GO" id="GO:0007155">
    <property type="term" value="P:cell adhesion"/>
    <property type="evidence" value="ECO:0007669"/>
    <property type="project" value="InterPro"/>
</dbReference>
<dbReference type="PANTHER" id="PTHR16676">
    <property type="entry name" value="SIGNAL TRANSDUCER CD24"/>
    <property type="match status" value="1"/>
</dbReference>
<name>Q6UWT8_HUMAN</name>
<dbReference type="Pfam" id="PF14984">
    <property type="entry name" value="CD24"/>
    <property type="match status" value="1"/>
</dbReference>
<dbReference type="InterPro" id="IPR028029">
    <property type="entry name" value="CD24"/>
</dbReference>
<keyword evidence="1" id="KW-1133">Transmembrane helix</keyword>
<feature type="chain" id="PRO_5004280859" evidence="2">
    <location>
        <begin position="27"/>
        <end position="67"/>
    </location>
</feature>
<dbReference type="AlphaFoldDB" id="Q6UWT8"/>
<reference evidence="3" key="1">
    <citation type="journal article" date="2003" name="Genome Res.">
        <title>The secreted protein discovery initiative (SPDI), a large-scale effort to identify novel human secreted and transmembrane proteins: a bioinformatics assessment.</title>
        <authorList>
            <person name="Clark H.F."/>
            <person name="Gurney A.L."/>
            <person name="Abaya E."/>
            <person name="Baker K."/>
            <person name="Baldwin D."/>
            <person name="Brush J."/>
            <person name="Chen J."/>
            <person name="Chow B."/>
            <person name="Chui C."/>
            <person name="Crowley C."/>
            <person name="Currell B."/>
            <person name="Deuel B."/>
            <person name="Dowd P."/>
            <person name="Eaton D."/>
            <person name="Foster J."/>
            <person name="Grimaldi C."/>
            <person name="Gu Q."/>
            <person name="Hass P.E."/>
            <person name="Heldens S."/>
            <person name="Huang A."/>
            <person name="Kim H.S."/>
            <person name="Klimowski L."/>
            <person name="Jin Y."/>
            <person name="Johnson S."/>
            <person name="Lee J."/>
            <person name="Lewis L."/>
            <person name="Liao D."/>
            <person name="Mark M."/>
            <person name="Robbie E."/>
            <person name="Sanchez C."/>
            <person name="Schoenfeld J."/>
            <person name="Seshagiri S."/>
            <person name="Simmons L."/>
            <person name="Singh J."/>
            <person name="Smith V."/>
            <person name="Stinson J."/>
            <person name="Vagts A."/>
            <person name="Vandlen R."/>
            <person name="Watanabe C."/>
            <person name="Wieand D."/>
            <person name="Woods K."/>
            <person name="Xie M.H."/>
            <person name="Yansura D."/>
            <person name="Yi S."/>
            <person name="Yu G."/>
            <person name="Yuan J."/>
            <person name="Zhang M."/>
            <person name="Zhang Z."/>
            <person name="Goddard A."/>
            <person name="Wood W.I."/>
            <person name="Godowski P."/>
            <person name="Gray A."/>
        </authorList>
    </citation>
    <scope>NUCLEOTIDE SEQUENCE</scope>
</reference>
<evidence type="ECO:0000256" key="1">
    <source>
        <dbReference type="SAM" id="Phobius"/>
    </source>
</evidence>